<dbReference type="Proteomes" id="UP001060085">
    <property type="component" value="Linkage Group LG04"/>
</dbReference>
<evidence type="ECO:0000313" key="2">
    <source>
        <dbReference type="Proteomes" id="UP001060085"/>
    </source>
</evidence>
<keyword evidence="2" id="KW-1185">Reference proteome</keyword>
<comment type="caution">
    <text evidence="1">The sequence shown here is derived from an EMBL/GenBank/DDBJ whole genome shotgun (WGS) entry which is preliminary data.</text>
</comment>
<sequence>MQHASHVEVWHQWRQQIIDGLVLPVEDLSSPRNDYIRWYRDITQVYIGNLARCDTQTIGYQPVGGRGHTNPRHGGEGGGGSGKRGRGDQEFDVPGDPFDSPDLDALSFSLYLTPFTQSHPSGSSKSYVSPPSTGGRSYAPLPLGTVGCSFEAPLHPGTAASSVPCATHPVRVVLFWDSEHARDAYCPYFTRAAKKTWTFTRMVTHNELVRKILKHRVMDPNLWQFRAYLDMGSGKQIHVLIESCTIRLLDWNDAMTDIQLGMSDSKYCAWYIRIKKKATHGRWEITRFTKEYTCLVQALKQAPNYDVKICFRTNITSYCQRSRDPCLEHHPRSASKTSDGFCGKWRESTLPCSHALAVCRDNGTRPDAYVSDTYSRETYRMTYQSNFYPVGHKGFWRDAPYNLTFYPTSMNNQRGRKQCTRFCGEIDYQNSDSLPKCSRC</sequence>
<accession>A0ACC0AYI8</accession>
<dbReference type="EMBL" id="CM044704">
    <property type="protein sequence ID" value="KAI5665920.1"/>
    <property type="molecule type" value="Genomic_DNA"/>
</dbReference>
<reference evidence="2" key="1">
    <citation type="journal article" date="2023" name="Nat. Plants">
        <title>Single-cell RNA sequencing provides a high-resolution roadmap for understanding the multicellular compartmentation of specialized metabolism.</title>
        <authorList>
            <person name="Sun S."/>
            <person name="Shen X."/>
            <person name="Li Y."/>
            <person name="Li Y."/>
            <person name="Wang S."/>
            <person name="Li R."/>
            <person name="Zhang H."/>
            <person name="Shen G."/>
            <person name="Guo B."/>
            <person name="Wei J."/>
            <person name="Xu J."/>
            <person name="St-Pierre B."/>
            <person name="Chen S."/>
            <person name="Sun C."/>
        </authorList>
    </citation>
    <scope>NUCLEOTIDE SEQUENCE [LARGE SCALE GENOMIC DNA]</scope>
</reference>
<name>A0ACC0AYI8_CATRO</name>
<proteinExistence type="predicted"/>
<evidence type="ECO:0000313" key="1">
    <source>
        <dbReference type="EMBL" id="KAI5665920.1"/>
    </source>
</evidence>
<organism evidence="1 2">
    <name type="scientific">Catharanthus roseus</name>
    <name type="common">Madagascar periwinkle</name>
    <name type="synonym">Vinca rosea</name>
    <dbReference type="NCBI Taxonomy" id="4058"/>
    <lineage>
        <taxon>Eukaryota</taxon>
        <taxon>Viridiplantae</taxon>
        <taxon>Streptophyta</taxon>
        <taxon>Embryophyta</taxon>
        <taxon>Tracheophyta</taxon>
        <taxon>Spermatophyta</taxon>
        <taxon>Magnoliopsida</taxon>
        <taxon>eudicotyledons</taxon>
        <taxon>Gunneridae</taxon>
        <taxon>Pentapetalae</taxon>
        <taxon>asterids</taxon>
        <taxon>lamiids</taxon>
        <taxon>Gentianales</taxon>
        <taxon>Apocynaceae</taxon>
        <taxon>Rauvolfioideae</taxon>
        <taxon>Vinceae</taxon>
        <taxon>Catharanthinae</taxon>
        <taxon>Catharanthus</taxon>
    </lineage>
</organism>
<gene>
    <name evidence="1" type="ORF">M9H77_15773</name>
</gene>
<protein>
    <submittedName>
        <fullName evidence="1">Uncharacterized protein</fullName>
    </submittedName>
</protein>